<keyword evidence="4" id="KW-0456">Lyase</keyword>
<reference evidence="7 8" key="1">
    <citation type="submission" date="2020-03" db="EMBL/GenBank/DDBJ databases">
        <title>Two novel Motilibacter sp.</title>
        <authorList>
            <person name="Liu S."/>
        </authorList>
    </citation>
    <scope>NUCLEOTIDE SEQUENCE [LARGE SCALE GENOMIC DNA]</scope>
    <source>
        <strain evidence="7 8">E257</strain>
    </source>
</reference>
<sequence>MAEAKRSEATRAEATRAASASGCAAPAAHPVPDGVPISVTLPPAPPFTVGSVPRSWWRRPPVSDLSWQLTFRGLAWMQPLAARAAADGQAASLAALVAQAVALHRNNPDPGTSTDGWDEGTALRRLETLNCLYALTRDERLRPAMAACVAVQFGPRYYGPPRTRVHNHGLLANLRVARAGQLLARRDWRDRALARIRAEAPLAWTARGTTWEQATAYQLANLDLWTEAAEVLEADDPGDATARLIRTLTARARGVARWMTEPDGHLVQIGDSGRDRGLTHPQGTMRLFRDDEAGFVIGRWSWSDPATTYYTLRYGPPLRAHGHQDRGGVTWSTAGVRVVVDPGYYAYDPESRFFDYQEAPEAHNVSRPATGALAVDKHVRLVSVKAQSTAHAFKISDSLFGRSHTRTVNVNSRTRTLRVADTYAGKGQQLQFWHLHEAWTLTRRSPGRLVFRHPAGRTLTLTTTGAVSAVRRGSSAPVAGWVFPHRHDSEPASQVTLRATGSVLRTTLTVR</sequence>
<feature type="region of interest" description="Disordered" evidence="5">
    <location>
        <begin position="1"/>
        <end position="26"/>
    </location>
</feature>
<dbReference type="RefSeq" id="WP_166281624.1">
    <property type="nucleotide sequence ID" value="NZ_JAANNP010000005.1"/>
</dbReference>
<dbReference type="Gene3D" id="2.70.98.70">
    <property type="match status" value="1"/>
</dbReference>
<dbReference type="EMBL" id="JAANNP010000005">
    <property type="protein sequence ID" value="NHC14271.1"/>
    <property type="molecule type" value="Genomic_DNA"/>
</dbReference>
<evidence type="ECO:0000259" key="6">
    <source>
        <dbReference type="Pfam" id="PF07940"/>
    </source>
</evidence>
<dbReference type="PANTHER" id="PTHR39210:SF1">
    <property type="entry name" value="HEPARIN-SULFATE LYASE"/>
    <property type="match status" value="1"/>
</dbReference>
<gene>
    <name evidence="7" type="ORF">G9H71_10815</name>
</gene>
<evidence type="ECO:0000313" key="7">
    <source>
        <dbReference type="EMBL" id="NHC14271.1"/>
    </source>
</evidence>
<dbReference type="InterPro" id="IPR012480">
    <property type="entry name" value="Hepar_II_III_C"/>
</dbReference>
<evidence type="ECO:0000256" key="1">
    <source>
        <dbReference type="ARBA" id="ARBA00004418"/>
    </source>
</evidence>
<feature type="compositionally biased region" description="Basic and acidic residues" evidence="5">
    <location>
        <begin position="1"/>
        <end position="14"/>
    </location>
</feature>
<dbReference type="Proteomes" id="UP000800981">
    <property type="component" value="Unassembled WGS sequence"/>
</dbReference>
<protein>
    <recommendedName>
        <fullName evidence="6">Heparinase II/III-like C-terminal domain-containing protein</fullName>
    </recommendedName>
</protein>
<evidence type="ECO:0000256" key="4">
    <source>
        <dbReference type="ARBA" id="ARBA00023239"/>
    </source>
</evidence>
<organism evidence="7 8">
    <name type="scientific">Motilibacter deserti</name>
    <dbReference type="NCBI Taxonomy" id="2714956"/>
    <lineage>
        <taxon>Bacteria</taxon>
        <taxon>Bacillati</taxon>
        <taxon>Actinomycetota</taxon>
        <taxon>Actinomycetes</taxon>
        <taxon>Motilibacterales</taxon>
        <taxon>Motilibacteraceae</taxon>
        <taxon>Motilibacter</taxon>
    </lineage>
</organism>
<evidence type="ECO:0000313" key="8">
    <source>
        <dbReference type="Proteomes" id="UP000800981"/>
    </source>
</evidence>
<evidence type="ECO:0000256" key="3">
    <source>
        <dbReference type="ARBA" id="ARBA00022764"/>
    </source>
</evidence>
<keyword evidence="3" id="KW-0574">Periplasm</keyword>
<evidence type="ECO:0000256" key="2">
    <source>
        <dbReference type="ARBA" id="ARBA00022729"/>
    </source>
</evidence>
<proteinExistence type="predicted"/>
<name>A0ABX0GVW2_9ACTN</name>
<comment type="subcellular location">
    <subcellularLocation>
        <location evidence="1">Periplasm</location>
    </subcellularLocation>
</comment>
<dbReference type="InterPro" id="IPR008929">
    <property type="entry name" value="Chondroitin_lyas"/>
</dbReference>
<dbReference type="Gene3D" id="1.50.10.100">
    <property type="entry name" value="Chondroitin AC/alginate lyase"/>
    <property type="match status" value="1"/>
</dbReference>
<keyword evidence="2" id="KW-0732">Signal</keyword>
<dbReference type="SUPFAM" id="SSF48230">
    <property type="entry name" value="Chondroitin AC/alginate lyase"/>
    <property type="match status" value="1"/>
</dbReference>
<feature type="compositionally biased region" description="Low complexity" evidence="5">
    <location>
        <begin position="15"/>
        <end position="26"/>
    </location>
</feature>
<dbReference type="PANTHER" id="PTHR39210">
    <property type="entry name" value="HEPARIN-SULFATE LYASE"/>
    <property type="match status" value="1"/>
</dbReference>
<accession>A0ABX0GVW2</accession>
<comment type="caution">
    <text evidence="7">The sequence shown here is derived from an EMBL/GenBank/DDBJ whole genome shotgun (WGS) entry which is preliminary data.</text>
</comment>
<keyword evidence="8" id="KW-1185">Reference proteome</keyword>
<evidence type="ECO:0000256" key="5">
    <source>
        <dbReference type="SAM" id="MobiDB-lite"/>
    </source>
</evidence>
<feature type="domain" description="Heparinase II/III-like C-terminal" evidence="6">
    <location>
        <begin position="302"/>
        <end position="499"/>
    </location>
</feature>
<dbReference type="Pfam" id="PF07940">
    <property type="entry name" value="Hepar_II_III_C"/>
    <property type="match status" value="1"/>
</dbReference>